<dbReference type="Gene3D" id="3.30.930.10">
    <property type="entry name" value="Bira Bifunctional Protein, Domain 2"/>
    <property type="match status" value="1"/>
</dbReference>
<evidence type="ECO:0000256" key="8">
    <source>
        <dbReference type="ARBA" id="ARBA00022840"/>
    </source>
</evidence>
<evidence type="ECO:0000256" key="4">
    <source>
        <dbReference type="ARBA" id="ARBA00012840"/>
    </source>
</evidence>
<dbReference type="GO" id="GO:0005524">
    <property type="term" value="F:ATP binding"/>
    <property type="evidence" value="ECO:0007669"/>
    <property type="project" value="UniProtKB-KW"/>
</dbReference>
<keyword evidence="10" id="KW-0030">Aminoacyl-tRNA synthetase</keyword>
<proteinExistence type="inferred from homology"/>
<evidence type="ECO:0000259" key="15">
    <source>
        <dbReference type="PROSITE" id="PS50862"/>
    </source>
</evidence>
<dbReference type="InterPro" id="IPR045864">
    <property type="entry name" value="aa-tRNA-synth_II/BPL/LPL"/>
</dbReference>
<comment type="subcellular location">
    <subcellularLocation>
        <location evidence="1">Cytoplasm</location>
    </subcellularLocation>
</comment>
<comment type="pathway">
    <text evidence="2">Aminoacyl-tRNA biosynthesis; selenocysteinyl-tRNA(Sec) biosynthesis; L-seryl-tRNA(Sec) from L-serine and tRNA(Sec): step 1/1.</text>
</comment>
<dbReference type="Pfam" id="PF00587">
    <property type="entry name" value="tRNA-synt_2b"/>
    <property type="match status" value="1"/>
</dbReference>
<accession>X1PIP4</accession>
<evidence type="ECO:0000256" key="5">
    <source>
        <dbReference type="ARBA" id="ARBA00022490"/>
    </source>
</evidence>
<dbReference type="EMBL" id="BARV01023625">
    <property type="protein sequence ID" value="GAI38910.1"/>
    <property type="molecule type" value="Genomic_DNA"/>
</dbReference>
<evidence type="ECO:0000256" key="3">
    <source>
        <dbReference type="ARBA" id="ARBA00010728"/>
    </source>
</evidence>
<feature type="non-terminal residue" evidence="16">
    <location>
        <position position="1"/>
    </location>
</feature>
<evidence type="ECO:0000256" key="6">
    <source>
        <dbReference type="ARBA" id="ARBA00022598"/>
    </source>
</evidence>
<feature type="domain" description="Aminoacyl-transfer RNA synthetases class-II family profile" evidence="15">
    <location>
        <begin position="1"/>
        <end position="125"/>
    </location>
</feature>
<dbReference type="InterPro" id="IPR006195">
    <property type="entry name" value="aa-tRNA-synth_II"/>
</dbReference>
<evidence type="ECO:0000256" key="10">
    <source>
        <dbReference type="ARBA" id="ARBA00023146"/>
    </source>
</evidence>
<dbReference type="PANTHER" id="PTHR43697:SF1">
    <property type="entry name" value="SERINE--TRNA LIGASE"/>
    <property type="match status" value="1"/>
</dbReference>
<evidence type="ECO:0000256" key="14">
    <source>
        <dbReference type="ARBA" id="ARBA00048823"/>
    </source>
</evidence>
<dbReference type="SUPFAM" id="SSF55681">
    <property type="entry name" value="Class II aaRS and biotin synthetases"/>
    <property type="match status" value="1"/>
</dbReference>
<evidence type="ECO:0000313" key="16">
    <source>
        <dbReference type="EMBL" id="GAI38910.1"/>
    </source>
</evidence>
<name>X1PIP4_9ZZZZ</name>
<evidence type="ECO:0000256" key="2">
    <source>
        <dbReference type="ARBA" id="ARBA00005045"/>
    </source>
</evidence>
<evidence type="ECO:0000256" key="13">
    <source>
        <dbReference type="ARBA" id="ARBA00047929"/>
    </source>
</evidence>
<evidence type="ECO:0000256" key="7">
    <source>
        <dbReference type="ARBA" id="ARBA00022741"/>
    </source>
</evidence>
<dbReference type="InterPro" id="IPR002314">
    <property type="entry name" value="aa-tRNA-synt_IIb"/>
</dbReference>
<dbReference type="GO" id="GO:0005737">
    <property type="term" value="C:cytoplasm"/>
    <property type="evidence" value="ECO:0007669"/>
    <property type="project" value="UniProtKB-SubCell"/>
</dbReference>
<dbReference type="GO" id="GO:0004828">
    <property type="term" value="F:serine-tRNA ligase activity"/>
    <property type="evidence" value="ECO:0007669"/>
    <property type="project" value="UniProtKB-EC"/>
</dbReference>
<keyword evidence="5" id="KW-0963">Cytoplasm</keyword>
<keyword evidence="6" id="KW-0436">Ligase</keyword>
<dbReference type="GO" id="GO:0006434">
    <property type="term" value="P:seryl-tRNA aminoacylation"/>
    <property type="evidence" value="ECO:0007669"/>
    <property type="project" value="InterPro"/>
</dbReference>
<dbReference type="AlphaFoldDB" id="X1PIP4"/>
<gene>
    <name evidence="16" type="ORF">S06H3_38728</name>
</gene>
<comment type="similarity">
    <text evidence="3">Belongs to the class-II aminoacyl-tRNA synthetase family. Type-1 seryl-tRNA synthetase subfamily.</text>
</comment>
<dbReference type="EC" id="6.1.1.11" evidence="4"/>
<evidence type="ECO:0000256" key="12">
    <source>
        <dbReference type="ARBA" id="ARBA00033352"/>
    </source>
</evidence>
<reference evidence="16" key="1">
    <citation type="journal article" date="2014" name="Front. Microbiol.">
        <title>High frequency of phylogenetically diverse reductive dehalogenase-homologous genes in deep subseafloor sedimentary metagenomes.</title>
        <authorList>
            <person name="Kawai M."/>
            <person name="Futagami T."/>
            <person name="Toyoda A."/>
            <person name="Takaki Y."/>
            <person name="Nishi S."/>
            <person name="Hori S."/>
            <person name="Arai W."/>
            <person name="Tsubouchi T."/>
            <person name="Morono Y."/>
            <person name="Uchiyama I."/>
            <person name="Ito T."/>
            <person name="Fujiyama A."/>
            <person name="Inagaki F."/>
            <person name="Takami H."/>
        </authorList>
    </citation>
    <scope>NUCLEOTIDE SEQUENCE</scope>
    <source>
        <strain evidence="16">Expedition CK06-06</strain>
    </source>
</reference>
<dbReference type="PROSITE" id="PS50862">
    <property type="entry name" value="AA_TRNA_LIGASE_II"/>
    <property type="match status" value="1"/>
</dbReference>
<evidence type="ECO:0000256" key="11">
    <source>
        <dbReference type="ARBA" id="ARBA00031113"/>
    </source>
</evidence>
<evidence type="ECO:0000256" key="9">
    <source>
        <dbReference type="ARBA" id="ARBA00022917"/>
    </source>
</evidence>
<sequence length="138" mass="16035">VILCKNNEKESIRWHEQLLKNSEGLVQALGLPYRVVNCCAGDLADGQVKRYDIEIWVPSQEKYRETHSDSYLFDFQARRLNIRYRTKTNQLKFVHSLNNTGIAVPRILIPLIENYQQKDGSILVPKVLQKYTGFKKIG</sequence>
<keyword evidence="7" id="KW-0547">Nucleotide-binding</keyword>
<evidence type="ECO:0000256" key="1">
    <source>
        <dbReference type="ARBA" id="ARBA00004496"/>
    </source>
</evidence>
<protein>
    <recommendedName>
        <fullName evidence="4">serine--tRNA ligase</fullName>
        <ecNumber evidence="4">6.1.1.11</ecNumber>
    </recommendedName>
    <alternativeName>
        <fullName evidence="11">Seryl-tRNA synthetase</fullName>
    </alternativeName>
    <alternativeName>
        <fullName evidence="12">Seryl-tRNA(Ser/Sec) synthetase</fullName>
    </alternativeName>
</protein>
<comment type="catalytic activity">
    <reaction evidence="14">
        <text>tRNA(Ser) + L-serine + ATP = L-seryl-tRNA(Ser) + AMP + diphosphate + H(+)</text>
        <dbReference type="Rhea" id="RHEA:12292"/>
        <dbReference type="Rhea" id="RHEA-COMP:9669"/>
        <dbReference type="Rhea" id="RHEA-COMP:9703"/>
        <dbReference type="ChEBI" id="CHEBI:15378"/>
        <dbReference type="ChEBI" id="CHEBI:30616"/>
        <dbReference type="ChEBI" id="CHEBI:33019"/>
        <dbReference type="ChEBI" id="CHEBI:33384"/>
        <dbReference type="ChEBI" id="CHEBI:78442"/>
        <dbReference type="ChEBI" id="CHEBI:78533"/>
        <dbReference type="ChEBI" id="CHEBI:456215"/>
        <dbReference type="EC" id="6.1.1.11"/>
    </reaction>
</comment>
<keyword evidence="9" id="KW-0648">Protein biosynthesis</keyword>
<dbReference type="PANTHER" id="PTHR43697">
    <property type="entry name" value="SERYL-TRNA SYNTHETASE"/>
    <property type="match status" value="1"/>
</dbReference>
<comment type="caution">
    <text evidence="16">The sequence shown here is derived from an EMBL/GenBank/DDBJ whole genome shotgun (WGS) entry which is preliminary data.</text>
</comment>
<dbReference type="PRINTS" id="PR00981">
    <property type="entry name" value="TRNASYNTHSER"/>
</dbReference>
<dbReference type="InterPro" id="IPR002317">
    <property type="entry name" value="Ser-tRNA-ligase_type_1"/>
</dbReference>
<comment type="catalytic activity">
    <reaction evidence="13">
        <text>tRNA(Sec) + L-serine + ATP = L-seryl-tRNA(Sec) + AMP + diphosphate + H(+)</text>
        <dbReference type="Rhea" id="RHEA:42580"/>
        <dbReference type="Rhea" id="RHEA-COMP:9742"/>
        <dbReference type="Rhea" id="RHEA-COMP:10128"/>
        <dbReference type="ChEBI" id="CHEBI:15378"/>
        <dbReference type="ChEBI" id="CHEBI:30616"/>
        <dbReference type="ChEBI" id="CHEBI:33019"/>
        <dbReference type="ChEBI" id="CHEBI:33384"/>
        <dbReference type="ChEBI" id="CHEBI:78442"/>
        <dbReference type="ChEBI" id="CHEBI:78533"/>
        <dbReference type="ChEBI" id="CHEBI:456215"/>
        <dbReference type="EC" id="6.1.1.11"/>
    </reaction>
</comment>
<organism evidence="16">
    <name type="scientific">marine sediment metagenome</name>
    <dbReference type="NCBI Taxonomy" id="412755"/>
    <lineage>
        <taxon>unclassified sequences</taxon>
        <taxon>metagenomes</taxon>
        <taxon>ecological metagenomes</taxon>
    </lineage>
</organism>
<keyword evidence="8" id="KW-0067">ATP-binding</keyword>